<dbReference type="AlphaFoldDB" id="A0A2X2XPK6"/>
<evidence type="ECO:0000313" key="2">
    <source>
        <dbReference type="EMBL" id="SQB28360.1"/>
    </source>
</evidence>
<dbReference type="GO" id="GO:0016746">
    <property type="term" value="F:acyltransferase activity"/>
    <property type="evidence" value="ECO:0007669"/>
    <property type="project" value="UniProtKB-KW"/>
</dbReference>
<evidence type="ECO:0000259" key="1">
    <source>
        <dbReference type="Pfam" id="PF08351"/>
    </source>
</evidence>
<dbReference type="Gene3D" id="3.40.50.11040">
    <property type="match status" value="1"/>
</dbReference>
<dbReference type="Pfam" id="PF08351">
    <property type="entry name" value="TmcA_N"/>
    <property type="match status" value="1"/>
</dbReference>
<gene>
    <name evidence="2" type="primary">tmcA_1</name>
    <name evidence="2" type="ORF">NCTC10786_02298</name>
</gene>
<evidence type="ECO:0000313" key="3">
    <source>
        <dbReference type="Proteomes" id="UP000251584"/>
    </source>
</evidence>
<dbReference type="EMBL" id="UAVY01000004">
    <property type="protein sequence ID" value="SQB28360.1"/>
    <property type="molecule type" value="Genomic_DNA"/>
</dbReference>
<name>A0A2X2XPK6_CITKO</name>
<reference evidence="2 3" key="1">
    <citation type="submission" date="2018-06" db="EMBL/GenBank/DDBJ databases">
        <authorList>
            <consortium name="Pathogen Informatics"/>
            <person name="Doyle S."/>
        </authorList>
    </citation>
    <scope>NUCLEOTIDE SEQUENCE [LARGE SCALE GENOMIC DNA]</scope>
    <source>
        <strain evidence="2 3">NCTC10786</strain>
    </source>
</reference>
<dbReference type="EC" id="2.3.1.193" evidence="2"/>
<protein>
    <submittedName>
        <fullName evidence="2">ATP-dependent acetyltransferase</fullName>
        <ecNumber evidence="2">2.3.1.193</ecNumber>
    </submittedName>
</protein>
<organism evidence="2 3">
    <name type="scientific">Citrobacter koseri</name>
    <name type="common">Citrobacter diversus</name>
    <dbReference type="NCBI Taxonomy" id="545"/>
    <lineage>
        <taxon>Bacteria</taxon>
        <taxon>Pseudomonadati</taxon>
        <taxon>Pseudomonadota</taxon>
        <taxon>Gammaproteobacteria</taxon>
        <taxon>Enterobacterales</taxon>
        <taxon>Enterobacteriaceae</taxon>
        <taxon>Citrobacter</taxon>
    </lineage>
</organism>
<keyword evidence="2" id="KW-0808">Transferase</keyword>
<feature type="domain" description="TmcA/NAT10 N-terminal" evidence="1">
    <location>
        <begin position="2"/>
        <end position="93"/>
    </location>
</feature>
<keyword evidence="2" id="KW-0012">Acyltransferase</keyword>
<dbReference type="InterPro" id="IPR013562">
    <property type="entry name" value="TmcA/NAT10_N"/>
</dbReference>
<accession>A0A2X2XPK6</accession>
<dbReference type="Proteomes" id="UP000251584">
    <property type="component" value="Unassembled WGS sequence"/>
</dbReference>
<proteinExistence type="predicted"/>
<sequence length="118" mass="12706">MLSGDASWCRERALALREALAGDWLWVATDAPAAPHCTPQALQTLLGREFRHAVFDAQLGFDASAFAALSGTLRAGSWLVLLTPPYSAWNPVPMRTRCAGATARSLLQRHILSSTSNA</sequence>